<dbReference type="InterPro" id="IPR024158">
    <property type="entry name" value="Mt_import_TIM15"/>
</dbReference>
<sequence length="74" mass="8174">EDVPSYQLTFTCKKCATRSSHRITKQGYHGGTVLISCPGCKARHLISDHLKIFSDRPVTVETILAARGEMVTRG</sequence>
<proteinExistence type="predicted"/>
<keyword evidence="2 4" id="KW-0863">Zinc-finger</keyword>
<dbReference type="GO" id="GO:0006457">
    <property type="term" value="P:protein folding"/>
    <property type="evidence" value="ECO:0007669"/>
    <property type="project" value="TreeGrafter"/>
</dbReference>
<keyword evidence="1" id="KW-0479">Metal-binding</keyword>
<dbReference type="EMBL" id="MU001680">
    <property type="protein sequence ID" value="KAF2457535.1"/>
    <property type="molecule type" value="Genomic_DNA"/>
</dbReference>
<dbReference type="GO" id="GO:0050821">
    <property type="term" value="P:protein stabilization"/>
    <property type="evidence" value="ECO:0007669"/>
    <property type="project" value="TreeGrafter"/>
</dbReference>
<dbReference type="AlphaFoldDB" id="A0A6A6P0K4"/>
<dbReference type="Pfam" id="PF05180">
    <property type="entry name" value="zf-DNL"/>
    <property type="match status" value="1"/>
</dbReference>
<feature type="domain" description="DNL-type" evidence="5">
    <location>
        <begin position="1"/>
        <end position="74"/>
    </location>
</feature>
<dbReference type="Proteomes" id="UP000799766">
    <property type="component" value="Unassembled WGS sequence"/>
</dbReference>
<evidence type="ECO:0000256" key="1">
    <source>
        <dbReference type="ARBA" id="ARBA00022723"/>
    </source>
</evidence>
<dbReference type="PANTHER" id="PTHR20922">
    <property type="entry name" value="DNL-TYPE ZINC FINGER PROTEIN"/>
    <property type="match status" value="1"/>
</dbReference>
<feature type="non-terminal residue" evidence="6">
    <location>
        <position position="74"/>
    </location>
</feature>
<dbReference type="GO" id="GO:0008270">
    <property type="term" value="F:zinc ion binding"/>
    <property type="evidence" value="ECO:0007669"/>
    <property type="project" value="UniProtKB-KW"/>
</dbReference>
<protein>
    <submittedName>
        <fullName evidence="6">DNL zinc finger-domain-containing protein</fullName>
    </submittedName>
</protein>
<evidence type="ECO:0000313" key="6">
    <source>
        <dbReference type="EMBL" id="KAF2457535.1"/>
    </source>
</evidence>
<keyword evidence="7" id="KW-1185">Reference proteome</keyword>
<evidence type="ECO:0000256" key="4">
    <source>
        <dbReference type="PROSITE-ProRule" id="PRU00834"/>
    </source>
</evidence>
<feature type="non-terminal residue" evidence="6">
    <location>
        <position position="1"/>
    </location>
</feature>
<gene>
    <name evidence="6" type="ORF">BDY21DRAFT_269996</name>
</gene>
<evidence type="ECO:0000259" key="5">
    <source>
        <dbReference type="PROSITE" id="PS51501"/>
    </source>
</evidence>
<dbReference type="PANTHER" id="PTHR20922:SF13">
    <property type="entry name" value="DNL-TYPE ZINC FINGER PROTEIN"/>
    <property type="match status" value="1"/>
</dbReference>
<evidence type="ECO:0000256" key="3">
    <source>
        <dbReference type="ARBA" id="ARBA00022833"/>
    </source>
</evidence>
<dbReference type="GO" id="GO:0051087">
    <property type="term" value="F:protein-folding chaperone binding"/>
    <property type="evidence" value="ECO:0007669"/>
    <property type="project" value="TreeGrafter"/>
</dbReference>
<evidence type="ECO:0000256" key="2">
    <source>
        <dbReference type="ARBA" id="ARBA00022771"/>
    </source>
</evidence>
<accession>A0A6A6P0K4</accession>
<evidence type="ECO:0000313" key="7">
    <source>
        <dbReference type="Proteomes" id="UP000799766"/>
    </source>
</evidence>
<name>A0A6A6P0K4_9PEZI</name>
<dbReference type="PROSITE" id="PS51501">
    <property type="entry name" value="ZF_DNL"/>
    <property type="match status" value="1"/>
</dbReference>
<organism evidence="6 7">
    <name type="scientific">Lineolata rhizophorae</name>
    <dbReference type="NCBI Taxonomy" id="578093"/>
    <lineage>
        <taxon>Eukaryota</taxon>
        <taxon>Fungi</taxon>
        <taxon>Dikarya</taxon>
        <taxon>Ascomycota</taxon>
        <taxon>Pezizomycotina</taxon>
        <taxon>Dothideomycetes</taxon>
        <taxon>Dothideomycetes incertae sedis</taxon>
        <taxon>Lineolatales</taxon>
        <taxon>Lineolataceae</taxon>
        <taxon>Lineolata</taxon>
    </lineage>
</organism>
<dbReference type="OrthoDB" id="512667at2759"/>
<dbReference type="InterPro" id="IPR007853">
    <property type="entry name" value="Znf_DNL-typ"/>
</dbReference>
<dbReference type="GO" id="GO:0030150">
    <property type="term" value="P:protein import into mitochondrial matrix"/>
    <property type="evidence" value="ECO:0007669"/>
    <property type="project" value="TreeGrafter"/>
</dbReference>
<reference evidence="6" key="1">
    <citation type="journal article" date="2020" name="Stud. Mycol.">
        <title>101 Dothideomycetes genomes: a test case for predicting lifestyles and emergence of pathogens.</title>
        <authorList>
            <person name="Haridas S."/>
            <person name="Albert R."/>
            <person name="Binder M."/>
            <person name="Bloem J."/>
            <person name="Labutti K."/>
            <person name="Salamov A."/>
            <person name="Andreopoulos B."/>
            <person name="Baker S."/>
            <person name="Barry K."/>
            <person name="Bills G."/>
            <person name="Bluhm B."/>
            <person name="Cannon C."/>
            <person name="Castanera R."/>
            <person name="Culley D."/>
            <person name="Daum C."/>
            <person name="Ezra D."/>
            <person name="Gonzalez J."/>
            <person name="Henrissat B."/>
            <person name="Kuo A."/>
            <person name="Liang C."/>
            <person name="Lipzen A."/>
            <person name="Lutzoni F."/>
            <person name="Magnuson J."/>
            <person name="Mondo S."/>
            <person name="Nolan M."/>
            <person name="Ohm R."/>
            <person name="Pangilinan J."/>
            <person name="Park H.-J."/>
            <person name="Ramirez L."/>
            <person name="Alfaro M."/>
            <person name="Sun H."/>
            <person name="Tritt A."/>
            <person name="Yoshinaga Y."/>
            <person name="Zwiers L.-H."/>
            <person name="Turgeon B."/>
            <person name="Goodwin S."/>
            <person name="Spatafora J."/>
            <person name="Crous P."/>
            <person name="Grigoriev I."/>
        </authorList>
    </citation>
    <scope>NUCLEOTIDE SEQUENCE</scope>
    <source>
        <strain evidence="6">ATCC 16933</strain>
    </source>
</reference>
<dbReference type="GO" id="GO:0005739">
    <property type="term" value="C:mitochondrion"/>
    <property type="evidence" value="ECO:0007669"/>
    <property type="project" value="TreeGrafter"/>
</dbReference>
<keyword evidence="3" id="KW-0862">Zinc</keyword>